<feature type="binding site" evidence="7">
    <location>
        <position position="110"/>
    </location>
    <ligand>
        <name>substrate</name>
    </ligand>
</feature>
<dbReference type="Gene3D" id="2.115.10.20">
    <property type="entry name" value="Glycosyl hydrolase domain, family 43"/>
    <property type="match status" value="1"/>
</dbReference>
<feature type="site" description="Important for catalytic activity, responsible for pKa modulation of the active site Glu and correct orientation of both the proton donor and substrate" evidence="8">
    <location>
        <position position="153"/>
    </location>
</feature>
<dbReference type="OrthoDB" id="9801455at2"/>
<dbReference type="InterPro" id="IPR050727">
    <property type="entry name" value="GH43_arabinanases"/>
</dbReference>
<keyword evidence="3 5" id="KW-0378">Hydrolase</keyword>
<gene>
    <name evidence="9" type="ORF">GJU39_09535</name>
</gene>
<dbReference type="Proteomes" id="UP000487757">
    <property type="component" value="Unassembled WGS sequence"/>
</dbReference>
<dbReference type="PIRSF" id="PIRSF026534">
    <property type="entry name" value="Endo_alpha-L-arabinosidase"/>
    <property type="match status" value="1"/>
</dbReference>
<name>A0A7K0FY06_9SPHI</name>
<proteinExistence type="inferred from homology"/>
<comment type="similarity">
    <text evidence="2 5">Belongs to the glycosyl hydrolase 43 family.</text>
</comment>
<accession>A0A7K0FY06</accession>
<evidence type="ECO:0000256" key="3">
    <source>
        <dbReference type="ARBA" id="ARBA00022801"/>
    </source>
</evidence>
<feature type="site" description="Important for substrate recognition" evidence="8">
    <location>
        <position position="278"/>
    </location>
</feature>
<dbReference type="PANTHER" id="PTHR43301:SF3">
    <property type="entry name" value="ARABINAN ENDO-1,5-ALPHA-L-ARABINOSIDASE A-RELATED"/>
    <property type="match status" value="1"/>
</dbReference>
<evidence type="ECO:0000256" key="1">
    <source>
        <dbReference type="ARBA" id="ARBA00004834"/>
    </source>
</evidence>
<dbReference type="UniPathway" id="UPA00667"/>
<dbReference type="AlphaFoldDB" id="A0A7K0FY06"/>
<evidence type="ECO:0000256" key="6">
    <source>
        <dbReference type="PIRSR" id="PIRSR026534-1"/>
    </source>
</evidence>
<evidence type="ECO:0000313" key="10">
    <source>
        <dbReference type="Proteomes" id="UP000487757"/>
    </source>
</evidence>
<dbReference type="InterPro" id="IPR023296">
    <property type="entry name" value="Glyco_hydro_beta-prop_sf"/>
</dbReference>
<sequence>MRIKHLIIFLLFSFVQVQLVQSQDLKQNINVHDPVMIKQNNRYYLYCTGKGISVWSSKDRINWKAEPPVFPLAPQWAVDAVPGFKGYIWAPDISFSNGLYYLYYAASTFGKNTSAIGVATNVTLNPMDSGYKWVDHGMVIRSEAGKTNWNAIDPNLITDNEGIPYLTFGSFWDGIKIIQLKADRLGVEGFLQNPQTIASRGDKANAIEAPFIFKKKNYYYLFTSIDYCCRGKESTYKMVVGRSKLVTGPYLDDDGKSLATGGGRLVLKGSENWYGVGHNAVATFDKIDFLIFHGYSALQNGAPKLLLRQISWKNGWPVVEEL</sequence>
<keyword evidence="10" id="KW-1185">Reference proteome</keyword>
<evidence type="ECO:0000256" key="8">
    <source>
        <dbReference type="PIRSR" id="PIRSR026534-3"/>
    </source>
</evidence>
<feature type="binding site" evidence="7">
    <location>
        <begin position="150"/>
        <end position="153"/>
    </location>
    <ligand>
        <name>substrate</name>
    </ligand>
</feature>
<dbReference type="Pfam" id="PF04616">
    <property type="entry name" value="Glyco_hydro_43"/>
    <property type="match status" value="1"/>
</dbReference>
<keyword evidence="4 5" id="KW-0326">Glycosidase</keyword>
<feature type="binding site" evidence="7">
    <location>
        <begin position="170"/>
        <end position="172"/>
    </location>
    <ligand>
        <name>substrate</name>
    </ligand>
</feature>
<feature type="binding site" evidence="7">
    <location>
        <position position="33"/>
    </location>
    <ligand>
        <name>substrate</name>
    </ligand>
</feature>
<dbReference type="InterPro" id="IPR006710">
    <property type="entry name" value="Glyco_hydro_43"/>
</dbReference>
<dbReference type="SUPFAM" id="SSF75005">
    <property type="entry name" value="Arabinanase/levansucrase/invertase"/>
    <property type="match status" value="1"/>
</dbReference>
<evidence type="ECO:0000256" key="4">
    <source>
        <dbReference type="ARBA" id="ARBA00023295"/>
    </source>
</evidence>
<evidence type="ECO:0000256" key="7">
    <source>
        <dbReference type="PIRSR" id="PIRSR026534-2"/>
    </source>
</evidence>
<comment type="caution">
    <text evidence="9">The sequence shown here is derived from an EMBL/GenBank/DDBJ whole genome shotgun (WGS) entry which is preliminary data.</text>
</comment>
<organism evidence="9 10">
    <name type="scientific">Pedobacter petrophilus</name>
    <dbReference type="NCBI Taxonomy" id="1908241"/>
    <lineage>
        <taxon>Bacteria</taxon>
        <taxon>Pseudomonadati</taxon>
        <taxon>Bacteroidota</taxon>
        <taxon>Sphingobacteriia</taxon>
        <taxon>Sphingobacteriales</taxon>
        <taxon>Sphingobacteriaceae</taxon>
        <taxon>Pedobacter</taxon>
    </lineage>
</organism>
<dbReference type="GO" id="GO:0031222">
    <property type="term" value="P:arabinan catabolic process"/>
    <property type="evidence" value="ECO:0007669"/>
    <property type="project" value="UniProtKB-UniPathway"/>
</dbReference>
<protein>
    <submittedName>
        <fullName evidence="9">Family 43 glycosylhydrolase</fullName>
    </submittedName>
</protein>
<evidence type="ECO:0000256" key="5">
    <source>
        <dbReference type="PIRNR" id="PIRNR026534"/>
    </source>
</evidence>
<dbReference type="InterPro" id="IPR016840">
    <property type="entry name" value="Glyco_hydro_43_endo_a_Ara-ase"/>
</dbReference>
<dbReference type="GO" id="GO:0046558">
    <property type="term" value="F:arabinan endo-1,5-alpha-L-arabinosidase activity"/>
    <property type="evidence" value="ECO:0007669"/>
    <property type="project" value="InterPro"/>
</dbReference>
<feature type="active site" description="Proton acceptor" evidence="6">
    <location>
        <position position="33"/>
    </location>
</feature>
<comment type="pathway">
    <text evidence="1 5">Glycan metabolism; L-arabinan degradation.</text>
</comment>
<reference evidence="9 10" key="1">
    <citation type="submission" date="2019-11" db="EMBL/GenBank/DDBJ databases">
        <title>Pedobacter petrophilus genome.</title>
        <authorList>
            <person name="Feldbauer M.J."/>
            <person name="Newman J.D."/>
        </authorList>
    </citation>
    <scope>NUCLEOTIDE SEQUENCE [LARGE SCALE GENOMIC DNA]</scope>
    <source>
        <strain evidence="9 10">LMG 29686</strain>
    </source>
</reference>
<evidence type="ECO:0000256" key="2">
    <source>
        <dbReference type="ARBA" id="ARBA00009865"/>
    </source>
</evidence>
<feature type="active site" description="Proton donor" evidence="6">
    <location>
        <position position="208"/>
    </location>
</feature>
<evidence type="ECO:0000313" key="9">
    <source>
        <dbReference type="EMBL" id="MRX76331.1"/>
    </source>
</evidence>
<dbReference type="RefSeq" id="WP_154280557.1">
    <property type="nucleotide sequence ID" value="NZ_JBHUJQ010000001.1"/>
</dbReference>
<dbReference type="PANTHER" id="PTHR43301">
    <property type="entry name" value="ARABINAN ENDO-1,5-ALPHA-L-ARABINOSIDASE"/>
    <property type="match status" value="1"/>
</dbReference>
<dbReference type="EMBL" id="WKKH01000011">
    <property type="protein sequence ID" value="MRX76331.1"/>
    <property type="molecule type" value="Genomic_DNA"/>
</dbReference>